<sequence>MKLKEIHRTSTFAWSPSADLPLLATGTVAGALDESFSDESQLEIWQPDFLDRDEFELGGTGQKGPKGVVKDTARFNRLAWGAVDAARPKGVIAAGLENGELALWDPAKIIVPADDALIMRNSTHTGPIRGLDFNPIQTNLIASGAVGGEVYIWDLNSPSKPYTPTPGARSTKLDEMTSVAWNRQVQYVLAGASNTGYTVVWDLRGKREVVALAYGGGGGSGGGMSDIKWHPDNPTRLVTASEDDQSPIIMLWDLRNARAPEKILTGHEKGILSLSWCAQDADLLLSCGKDNRTLCWNPQTGDALGELPRAQNWAFQVDWCPRNPDLLAAAFFDGTIGLHSLQGTNESAAAASTEAAAHVASGADIFDLQPGGTATSATGNLSLAHPPKWFRRTVSASFGFGGKLVSVSNLPNAAGKHQSGSVHLRTVHVEEDVVARATGLRGALDKDAASTDGEQAVAAWAHEQFKESETEGGWKALLSLFKTDSREELVALLGFEKAEIERKVREAVEALALTSDGDATMKEEELEVTAREAVVSFADQEEGSEKAPSEVSAATSVSVSGTSQTATTASESESTTTAPSLFGDENAAAGDVPDGGADASDFFSTVVPHTNYQLDSSVAATVGSRPSSAASETKGAGAFNIYPASVSPTDRLVTQALVLGDFESAVSLCLASSRFADAILLAVRGGPALLRRTQDAYFASTLAQQGGNGGSGRVLQAVVNADLSDVVRNADVKEWREVFVVLCTFAGREKGEFEGLVEELGGRLEAQGRRVTEEGDEAEGKEWRKHATLAYLAAGKLERLVGIWGEEMAEEEAKGLKSGVGSGASVYSARARAIQTFIEKVTVFRAATKYADDDLATAEGTYKLAGLYQLYYEYAALLAAQGLIDEAVRFLDLTPAAYGDAAVKGQRERLTKAGSKAVPPPVPAPAAATTRTTAAPITRAPFNNYSTPALPAQPTQGQYGAPGQASGAYNAPLGNNSGYQAPAQSGPYAPSAPTNVYSAPTQPSTYNNPTRTAYTPLQTTGPSSYGAGQSYANGNAIPMGGTQPPHMQSQMAPPPPRSGSLSAMAPPPPPKRQDKGGWNDAPVLSTSRPTSVHPPKQPITAITAPFPNMPASPGFNPPTSPYMNPGQPQSIPPPPRPGSVQGPPPPRGMPPQGRPPSAAPPPPSRMMSPPQGLSGGGPARMPTPSQYGPPPVRQGPTPGQQPPAPGFARPAPPPGQGQYAPPPQQQQPGPYGPPPGQQQHQQQHQPGSYGPPPGQQQQQQQQQQQPGPYGPPLGSQRPGPPPGPGGPPPPPAGGPPPPSAASARAAQGPPPPKYPPGDRSHIPEAAQPAFVVITGLLEQVRQTTPPQQKRLVDDLERRIGPLFDALNCETLSQPVVDQLLVLTRAMKSRDRQAALAIHVDLLTRGSQTDDIGLWMSGIKQLIMRL</sequence>
<keyword evidence="12" id="KW-0472">Membrane</keyword>
<feature type="repeat" description="WD" evidence="15">
    <location>
        <begin position="264"/>
        <end position="306"/>
    </location>
</feature>
<keyword evidence="13" id="KW-0968">Cytoplasmic vesicle</keyword>
<dbReference type="Gene3D" id="2.130.10.10">
    <property type="entry name" value="YVTN repeat-like/Quinoprotein amine dehydrogenase"/>
    <property type="match status" value="1"/>
</dbReference>
<evidence type="ECO:0000313" key="19">
    <source>
        <dbReference type="Proteomes" id="UP001215280"/>
    </source>
</evidence>
<proteinExistence type="inferred from homology"/>
<dbReference type="FunFam" id="2.130.10.10:FF:000193">
    <property type="entry name" value="Protein transport protein SEC31, putative"/>
    <property type="match status" value="1"/>
</dbReference>
<gene>
    <name evidence="18" type="ORF">DFH07DRAFT_374457</name>
</gene>
<keyword evidence="19" id="KW-1185">Reference proteome</keyword>
<dbReference type="SMART" id="SM00320">
    <property type="entry name" value="WD40"/>
    <property type="match status" value="5"/>
</dbReference>
<evidence type="ECO:0000256" key="16">
    <source>
        <dbReference type="SAM" id="MobiDB-lite"/>
    </source>
</evidence>
<dbReference type="Gene3D" id="1.25.40.1030">
    <property type="match status" value="1"/>
</dbReference>
<dbReference type="Pfam" id="PF00400">
    <property type="entry name" value="WD40"/>
    <property type="match status" value="2"/>
</dbReference>
<feature type="compositionally biased region" description="Low complexity" evidence="16">
    <location>
        <begin position="1237"/>
        <end position="1248"/>
    </location>
</feature>
<dbReference type="Gene3D" id="1.20.940.10">
    <property type="entry name" value="Functional domain of the splicing factor Prp18"/>
    <property type="match status" value="1"/>
</dbReference>
<dbReference type="GO" id="GO:0015031">
    <property type="term" value="P:protein transport"/>
    <property type="evidence" value="ECO:0007669"/>
    <property type="project" value="UniProtKB-KW"/>
</dbReference>
<evidence type="ECO:0000256" key="7">
    <source>
        <dbReference type="ARBA" id="ARBA00022574"/>
    </source>
</evidence>
<feature type="region of interest" description="Disordered" evidence="16">
    <location>
        <begin position="539"/>
        <end position="594"/>
    </location>
</feature>
<comment type="subcellular location">
    <subcellularLocation>
        <location evidence="1">Cytoplasmic vesicle</location>
        <location evidence="1">COPII-coated vesicle membrane</location>
        <topology evidence="1">Peripheral membrane protein</topology>
        <orientation evidence="1">Cytoplasmic side</orientation>
    </subcellularLocation>
    <subcellularLocation>
        <location evidence="2">Endoplasmic reticulum membrane</location>
        <topology evidence="2">Peripheral membrane protein</topology>
        <orientation evidence="2">Cytoplasmic side</orientation>
    </subcellularLocation>
</comment>
<dbReference type="InterPro" id="IPR036322">
    <property type="entry name" value="WD40_repeat_dom_sf"/>
</dbReference>
<name>A0AAD7MFA9_9AGAR</name>
<dbReference type="EMBL" id="JARJLG010000367">
    <property type="protein sequence ID" value="KAJ7714576.1"/>
    <property type="molecule type" value="Genomic_DNA"/>
</dbReference>
<feature type="compositionally biased region" description="Polar residues" evidence="16">
    <location>
        <begin position="992"/>
        <end position="1033"/>
    </location>
</feature>
<dbReference type="GO" id="GO:0030127">
    <property type="term" value="C:COPII vesicle coat"/>
    <property type="evidence" value="ECO:0007669"/>
    <property type="project" value="TreeGrafter"/>
</dbReference>
<comment type="similarity">
    <text evidence="3">Belongs to the WD repeat SEC31 family.</text>
</comment>
<dbReference type="PANTHER" id="PTHR13923:SF11">
    <property type="entry name" value="SECRETORY 31, ISOFORM D"/>
    <property type="match status" value="1"/>
</dbReference>
<keyword evidence="8" id="KW-0677">Repeat</keyword>
<feature type="compositionally biased region" description="Pro residues" evidence="16">
    <location>
        <begin position="1278"/>
        <end position="1299"/>
    </location>
</feature>
<reference evidence="18" key="1">
    <citation type="submission" date="2023-03" db="EMBL/GenBank/DDBJ databases">
        <title>Massive genome expansion in bonnet fungi (Mycena s.s.) driven by repeated elements and novel gene families across ecological guilds.</title>
        <authorList>
            <consortium name="Lawrence Berkeley National Laboratory"/>
            <person name="Harder C.B."/>
            <person name="Miyauchi S."/>
            <person name="Viragh M."/>
            <person name="Kuo A."/>
            <person name="Thoen E."/>
            <person name="Andreopoulos B."/>
            <person name="Lu D."/>
            <person name="Skrede I."/>
            <person name="Drula E."/>
            <person name="Henrissat B."/>
            <person name="Morin E."/>
            <person name="Kohler A."/>
            <person name="Barry K."/>
            <person name="LaButti K."/>
            <person name="Morin E."/>
            <person name="Salamov A."/>
            <person name="Lipzen A."/>
            <person name="Mereny Z."/>
            <person name="Hegedus B."/>
            <person name="Baldrian P."/>
            <person name="Stursova M."/>
            <person name="Weitz H."/>
            <person name="Taylor A."/>
            <person name="Grigoriev I.V."/>
            <person name="Nagy L.G."/>
            <person name="Martin F."/>
            <person name="Kauserud H."/>
        </authorList>
    </citation>
    <scope>NUCLEOTIDE SEQUENCE</scope>
    <source>
        <strain evidence="18">CBHHK188m</strain>
    </source>
</reference>
<dbReference type="GO" id="GO:0005198">
    <property type="term" value="F:structural molecule activity"/>
    <property type="evidence" value="ECO:0007669"/>
    <property type="project" value="TreeGrafter"/>
</dbReference>
<dbReference type="GO" id="GO:0090110">
    <property type="term" value="P:COPII-coated vesicle cargo loading"/>
    <property type="evidence" value="ECO:0007669"/>
    <property type="project" value="TreeGrafter"/>
</dbReference>
<keyword evidence="11" id="KW-0653">Protein transport</keyword>
<keyword evidence="10" id="KW-0931">ER-Golgi transport</keyword>
<feature type="compositionally biased region" description="Polar residues" evidence="16">
    <location>
        <begin position="973"/>
        <end position="983"/>
    </location>
</feature>
<evidence type="ECO:0000256" key="10">
    <source>
        <dbReference type="ARBA" id="ARBA00022892"/>
    </source>
</evidence>
<dbReference type="GO" id="GO:0007029">
    <property type="term" value="P:endoplasmic reticulum organization"/>
    <property type="evidence" value="ECO:0007669"/>
    <property type="project" value="TreeGrafter"/>
</dbReference>
<evidence type="ECO:0000313" key="18">
    <source>
        <dbReference type="EMBL" id="KAJ7714576.1"/>
    </source>
</evidence>
<keyword evidence="9" id="KW-0256">Endoplasmic reticulum</keyword>
<feature type="region of interest" description="Disordered" evidence="16">
    <location>
        <begin position="910"/>
        <end position="1322"/>
    </location>
</feature>
<feature type="compositionally biased region" description="Polar residues" evidence="16">
    <location>
        <begin position="943"/>
        <end position="958"/>
    </location>
</feature>
<dbReference type="PANTHER" id="PTHR13923">
    <property type="entry name" value="SEC31-RELATED PROTEIN"/>
    <property type="match status" value="1"/>
</dbReference>
<protein>
    <recommendedName>
        <fullName evidence="5">Protein transport protein SEC31</fullName>
    </recommendedName>
    <alternativeName>
        <fullName evidence="4">Protein transport protein sec31</fullName>
    </alternativeName>
</protein>
<evidence type="ECO:0000256" key="14">
    <source>
        <dbReference type="ARBA" id="ARBA00025471"/>
    </source>
</evidence>
<dbReference type="InterPro" id="IPR009917">
    <property type="entry name" value="SRA1/Sec31"/>
</dbReference>
<dbReference type="GO" id="GO:0070971">
    <property type="term" value="C:endoplasmic reticulum exit site"/>
    <property type="evidence" value="ECO:0007669"/>
    <property type="project" value="TreeGrafter"/>
</dbReference>
<dbReference type="InterPro" id="IPR015943">
    <property type="entry name" value="WD40/YVTN_repeat-like_dom_sf"/>
</dbReference>
<evidence type="ECO:0000256" key="12">
    <source>
        <dbReference type="ARBA" id="ARBA00023136"/>
    </source>
</evidence>
<organism evidence="18 19">
    <name type="scientific">Mycena maculata</name>
    <dbReference type="NCBI Taxonomy" id="230809"/>
    <lineage>
        <taxon>Eukaryota</taxon>
        <taxon>Fungi</taxon>
        <taxon>Dikarya</taxon>
        <taxon>Basidiomycota</taxon>
        <taxon>Agaricomycotina</taxon>
        <taxon>Agaricomycetes</taxon>
        <taxon>Agaricomycetidae</taxon>
        <taxon>Agaricales</taxon>
        <taxon>Marasmiineae</taxon>
        <taxon>Mycenaceae</taxon>
        <taxon>Mycena</taxon>
    </lineage>
</organism>
<accession>A0AAD7MFA9</accession>
<dbReference type="InterPro" id="IPR040251">
    <property type="entry name" value="SEC31-like"/>
</dbReference>
<feature type="compositionally biased region" description="Low complexity" evidence="16">
    <location>
        <begin position="549"/>
        <end position="580"/>
    </location>
</feature>
<dbReference type="SUPFAM" id="SSF50978">
    <property type="entry name" value="WD40 repeat-like"/>
    <property type="match status" value="1"/>
</dbReference>
<feature type="compositionally biased region" description="Low complexity" evidence="16">
    <location>
        <begin position="925"/>
        <end position="941"/>
    </location>
</feature>
<evidence type="ECO:0000256" key="13">
    <source>
        <dbReference type="ARBA" id="ARBA00023329"/>
    </source>
</evidence>
<keyword evidence="7 15" id="KW-0853">WD repeat</keyword>
<dbReference type="InterPro" id="IPR001680">
    <property type="entry name" value="WD40_rpt"/>
</dbReference>
<evidence type="ECO:0000256" key="6">
    <source>
        <dbReference type="ARBA" id="ARBA00022448"/>
    </source>
</evidence>
<dbReference type="GO" id="GO:0005789">
    <property type="term" value="C:endoplasmic reticulum membrane"/>
    <property type="evidence" value="ECO:0007669"/>
    <property type="project" value="UniProtKB-SubCell"/>
</dbReference>
<feature type="compositionally biased region" description="Low complexity" evidence="16">
    <location>
        <begin position="1255"/>
        <end position="1277"/>
    </location>
</feature>
<feature type="compositionally biased region" description="Pro residues" evidence="16">
    <location>
        <begin position="1187"/>
        <end position="1236"/>
    </location>
</feature>
<feature type="repeat" description="WD" evidence="15">
    <location>
        <begin position="121"/>
        <end position="163"/>
    </location>
</feature>
<evidence type="ECO:0000256" key="9">
    <source>
        <dbReference type="ARBA" id="ARBA00022824"/>
    </source>
</evidence>
<feature type="compositionally biased region" description="Pro residues" evidence="16">
    <location>
        <begin position="1107"/>
        <end position="1120"/>
    </location>
</feature>
<evidence type="ECO:0000256" key="8">
    <source>
        <dbReference type="ARBA" id="ARBA00022737"/>
    </source>
</evidence>
<comment type="caution">
    <text evidence="18">The sequence shown here is derived from an EMBL/GenBank/DDBJ whole genome shotgun (WGS) entry which is preliminary data.</text>
</comment>
<evidence type="ECO:0000259" key="17">
    <source>
        <dbReference type="Pfam" id="PF07304"/>
    </source>
</evidence>
<dbReference type="PROSITE" id="PS50082">
    <property type="entry name" value="WD_REPEATS_2"/>
    <property type="match status" value="2"/>
</dbReference>
<dbReference type="Proteomes" id="UP001215280">
    <property type="component" value="Unassembled WGS sequence"/>
</dbReference>
<comment type="function">
    <text evidence="14">Component of the coat protein complex II (COPII) which promotes the formation of transport vesicles from the endoplasmic reticulum (ER). The coat has two main functions, the physical deformation of the endoplasmic reticulum membrane into vesicles and the selection of cargo molecules.</text>
</comment>
<feature type="domain" description="SRA1/Sec31" evidence="17">
    <location>
        <begin position="1286"/>
        <end position="1423"/>
    </location>
</feature>
<evidence type="ECO:0000256" key="3">
    <source>
        <dbReference type="ARBA" id="ARBA00009358"/>
    </source>
</evidence>
<evidence type="ECO:0000256" key="1">
    <source>
        <dbReference type="ARBA" id="ARBA00004299"/>
    </source>
</evidence>
<evidence type="ECO:0000256" key="4">
    <source>
        <dbReference type="ARBA" id="ARBA00013507"/>
    </source>
</evidence>
<feature type="compositionally biased region" description="Pro residues" evidence="16">
    <location>
        <begin position="1130"/>
        <end position="1164"/>
    </location>
</feature>
<evidence type="ECO:0000256" key="5">
    <source>
        <dbReference type="ARBA" id="ARBA00021236"/>
    </source>
</evidence>
<evidence type="ECO:0000256" key="15">
    <source>
        <dbReference type="PROSITE-ProRule" id="PRU00221"/>
    </source>
</evidence>
<dbReference type="Pfam" id="PF07304">
    <property type="entry name" value="SRA1"/>
    <property type="match status" value="1"/>
</dbReference>
<keyword evidence="6" id="KW-0813">Transport</keyword>
<evidence type="ECO:0000256" key="11">
    <source>
        <dbReference type="ARBA" id="ARBA00022927"/>
    </source>
</evidence>
<evidence type="ECO:0000256" key="2">
    <source>
        <dbReference type="ARBA" id="ARBA00004397"/>
    </source>
</evidence>